<gene>
    <name evidence="2" type="ORF">A2625_06940</name>
</gene>
<dbReference type="Gene3D" id="2.60.40.420">
    <property type="entry name" value="Cupredoxins - blue copper proteins"/>
    <property type="match status" value="1"/>
</dbReference>
<evidence type="ECO:0000313" key="3">
    <source>
        <dbReference type="Proteomes" id="UP000178724"/>
    </source>
</evidence>
<dbReference type="InterPro" id="IPR008972">
    <property type="entry name" value="Cupredoxin"/>
</dbReference>
<reference evidence="2 3" key="1">
    <citation type="journal article" date="2016" name="Nat. Commun.">
        <title>Thousands of microbial genomes shed light on interconnected biogeochemical processes in an aquifer system.</title>
        <authorList>
            <person name="Anantharaman K."/>
            <person name="Brown C.T."/>
            <person name="Hug L.A."/>
            <person name="Sharon I."/>
            <person name="Castelle C.J."/>
            <person name="Probst A.J."/>
            <person name="Thomas B.C."/>
            <person name="Singh A."/>
            <person name="Wilkins M.J."/>
            <person name="Karaoz U."/>
            <person name="Brodie E.L."/>
            <person name="Williams K.H."/>
            <person name="Hubbard S.S."/>
            <person name="Banfield J.F."/>
        </authorList>
    </citation>
    <scope>NUCLEOTIDE SEQUENCE [LARGE SCALE GENOMIC DNA]</scope>
</reference>
<dbReference type="AlphaFoldDB" id="A0A1F4Q4Y8"/>
<keyword evidence="1" id="KW-1133">Transmembrane helix</keyword>
<comment type="caution">
    <text evidence="2">The sequence shown here is derived from an EMBL/GenBank/DDBJ whole genome shotgun (WGS) entry which is preliminary data.</text>
</comment>
<dbReference type="EMBL" id="METM01000001">
    <property type="protein sequence ID" value="OGB91025.1"/>
    <property type="molecule type" value="Genomic_DNA"/>
</dbReference>
<evidence type="ECO:0000313" key="2">
    <source>
        <dbReference type="EMBL" id="OGB91025.1"/>
    </source>
</evidence>
<dbReference type="SUPFAM" id="SSF49503">
    <property type="entry name" value="Cupredoxins"/>
    <property type="match status" value="1"/>
</dbReference>
<evidence type="ECO:0000256" key="1">
    <source>
        <dbReference type="SAM" id="Phobius"/>
    </source>
</evidence>
<sequence>MQTTALTLYLKFFYASMVLIVISLMLFYVRGLTSEGKSSGRLKAVFYGWIGFLVAVAIGFHLLTAWQIPWVRWEVERAGTKADREFAIKAGGHKFTLPKGGIKVKTGEAVKFKVTSDDLTYGFGVFRQSGAMEFQMQVLPGHSNEIIWYFSEPGKYSIRSSEYAGPETGKMHMKDAITVKAEGEK</sequence>
<keyword evidence="1" id="KW-0812">Transmembrane</keyword>
<proteinExistence type="predicted"/>
<evidence type="ECO:0008006" key="4">
    <source>
        <dbReference type="Google" id="ProtNLM"/>
    </source>
</evidence>
<protein>
    <recommendedName>
        <fullName evidence="4">Cytochrome oxidase subunit II copper A binding domain-containing protein</fullName>
    </recommendedName>
</protein>
<dbReference type="Proteomes" id="UP000178724">
    <property type="component" value="Unassembled WGS sequence"/>
</dbReference>
<name>A0A1F4Q4Y8_UNCSA</name>
<keyword evidence="1" id="KW-0472">Membrane</keyword>
<organism evidence="2 3">
    <name type="scientific">candidate division WOR-1 bacterium RIFCSPHIGHO2_01_FULL_53_15</name>
    <dbReference type="NCBI Taxonomy" id="1802564"/>
    <lineage>
        <taxon>Bacteria</taxon>
        <taxon>Bacillati</taxon>
        <taxon>Saganbacteria</taxon>
    </lineage>
</organism>
<accession>A0A1F4Q4Y8</accession>
<feature type="transmembrane region" description="Helical" evidence="1">
    <location>
        <begin position="44"/>
        <end position="66"/>
    </location>
</feature>
<feature type="transmembrane region" description="Helical" evidence="1">
    <location>
        <begin position="12"/>
        <end position="32"/>
    </location>
</feature>